<keyword evidence="5 9" id="KW-1133">Transmembrane helix</keyword>
<evidence type="ECO:0000256" key="7">
    <source>
        <dbReference type="ARBA" id="ARBA00023170"/>
    </source>
</evidence>
<sequence length="212" mass="24139">MLIISVIFFLINRVSPFYKLSTDLANNQKYFSYLNCLWLSYGTMVQQGSSIIPKAHSARLVLITWWLSVLIIIATYSGNLIAFLTFPEARWLVRDLKDVIENPNINIMVESGTALVEEIESSNVAQLVSLRNALENRQRAAQSYLNSNVFDLVATGKAVYLDEKNFMSQAMLEDFIREGFCRTSITSKPFLEKELAFSMRRGDRFISKINAA</sequence>
<evidence type="ECO:0000256" key="2">
    <source>
        <dbReference type="ARBA" id="ARBA00008685"/>
    </source>
</evidence>
<evidence type="ECO:0000256" key="8">
    <source>
        <dbReference type="ARBA" id="ARBA00023180"/>
    </source>
</evidence>
<keyword evidence="8" id="KW-0325">Glycoprotein</keyword>
<dbReference type="GeneID" id="111088489"/>
<dbReference type="PANTHER" id="PTHR42643">
    <property type="entry name" value="IONOTROPIC RECEPTOR 20A-RELATED"/>
    <property type="match status" value="1"/>
</dbReference>
<feature type="signal peptide" evidence="10">
    <location>
        <begin position="1"/>
        <end position="16"/>
    </location>
</feature>
<name>A0ABM1TF38_LIMPO</name>
<keyword evidence="4 9" id="KW-0812">Transmembrane</keyword>
<keyword evidence="3" id="KW-1003">Cell membrane</keyword>
<evidence type="ECO:0000256" key="5">
    <source>
        <dbReference type="ARBA" id="ARBA00022989"/>
    </source>
</evidence>
<feature type="transmembrane region" description="Helical" evidence="9">
    <location>
        <begin position="63"/>
        <end position="86"/>
    </location>
</feature>
<evidence type="ECO:0000259" key="11">
    <source>
        <dbReference type="Pfam" id="PF00060"/>
    </source>
</evidence>
<evidence type="ECO:0000313" key="13">
    <source>
        <dbReference type="RefSeq" id="XP_022254494.1"/>
    </source>
</evidence>
<evidence type="ECO:0000313" key="12">
    <source>
        <dbReference type="Proteomes" id="UP000694941"/>
    </source>
</evidence>
<comment type="subcellular location">
    <subcellularLocation>
        <location evidence="1">Cell membrane</location>
        <topology evidence="1">Multi-pass membrane protein</topology>
    </subcellularLocation>
</comment>
<dbReference type="Gene3D" id="1.10.287.70">
    <property type="match status" value="1"/>
</dbReference>
<comment type="similarity">
    <text evidence="2">Belongs to the glutamate-gated ion channel (TC 1.A.10.1) family.</text>
</comment>
<evidence type="ECO:0000256" key="9">
    <source>
        <dbReference type="SAM" id="Phobius"/>
    </source>
</evidence>
<keyword evidence="7" id="KW-0675">Receptor</keyword>
<evidence type="ECO:0000256" key="3">
    <source>
        <dbReference type="ARBA" id="ARBA00022475"/>
    </source>
</evidence>
<dbReference type="RefSeq" id="XP_022254494.1">
    <property type="nucleotide sequence ID" value="XM_022398786.1"/>
</dbReference>
<evidence type="ECO:0000256" key="10">
    <source>
        <dbReference type="SAM" id="SignalP"/>
    </source>
</evidence>
<evidence type="ECO:0000256" key="1">
    <source>
        <dbReference type="ARBA" id="ARBA00004651"/>
    </source>
</evidence>
<proteinExistence type="inferred from homology"/>
<dbReference type="Pfam" id="PF00060">
    <property type="entry name" value="Lig_chan"/>
    <property type="match status" value="1"/>
</dbReference>
<feature type="chain" id="PRO_5045822300" evidence="10">
    <location>
        <begin position="17"/>
        <end position="212"/>
    </location>
</feature>
<gene>
    <name evidence="13" type="primary">LOC111088489</name>
</gene>
<keyword evidence="10" id="KW-0732">Signal</keyword>
<dbReference type="InterPro" id="IPR052192">
    <property type="entry name" value="Insect_Ionotropic_Sensory_Rcpt"/>
</dbReference>
<keyword evidence="12" id="KW-1185">Reference proteome</keyword>
<dbReference type="PANTHER" id="PTHR42643:SF24">
    <property type="entry name" value="IONOTROPIC RECEPTOR 60A"/>
    <property type="match status" value="1"/>
</dbReference>
<feature type="domain" description="Ionotropic glutamate receptor C-terminal" evidence="11">
    <location>
        <begin position="1"/>
        <end position="102"/>
    </location>
</feature>
<keyword evidence="6 9" id="KW-0472">Membrane</keyword>
<evidence type="ECO:0000256" key="6">
    <source>
        <dbReference type="ARBA" id="ARBA00023136"/>
    </source>
</evidence>
<evidence type="ECO:0000256" key="4">
    <source>
        <dbReference type="ARBA" id="ARBA00022692"/>
    </source>
</evidence>
<reference evidence="13" key="1">
    <citation type="submission" date="2025-08" db="UniProtKB">
        <authorList>
            <consortium name="RefSeq"/>
        </authorList>
    </citation>
    <scope>IDENTIFICATION</scope>
    <source>
        <tissue evidence="13">Muscle</tissue>
    </source>
</reference>
<organism evidence="12 13">
    <name type="scientific">Limulus polyphemus</name>
    <name type="common">Atlantic horseshoe crab</name>
    <dbReference type="NCBI Taxonomy" id="6850"/>
    <lineage>
        <taxon>Eukaryota</taxon>
        <taxon>Metazoa</taxon>
        <taxon>Ecdysozoa</taxon>
        <taxon>Arthropoda</taxon>
        <taxon>Chelicerata</taxon>
        <taxon>Merostomata</taxon>
        <taxon>Xiphosura</taxon>
        <taxon>Limulidae</taxon>
        <taxon>Limulus</taxon>
    </lineage>
</organism>
<protein>
    <submittedName>
        <fullName evidence="13">Ionotropic receptor 93a-like</fullName>
    </submittedName>
</protein>
<dbReference type="InterPro" id="IPR001320">
    <property type="entry name" value="Iontro_rcpt_C"/>
</dbReference>
<dbReference type="Proteomes" id="UP000694941">
    <property type="component" value="Unplaced"/>
</dbReference>
<accession>A0ABM1TF38</accession>